<organism evidence="1 2">
    <name type="scientific">Lacticaseibacillus sharpeae JCM 1186 = DSM 20505</name>
    <dbReference type="NCBI Taxonomy" id="1291052"/>
    <lineage>
        <taxon>Bacteria</taxon>
        <taxon>Bacillati</taxon>
        <taxon>Bacillota</taxon>
        <taxon>Bacilli</taxon>
        <taxon>Lactobacillales</taxon>
        <taxon>Lactobacillaceae</taxon>
        <taxon>Lacticaseibacillus</taxon>
    </lineage>
</organism>
<proteinExistence type="predicted"/>
<protein>
    <submittedName>
        <fullName evidence="1">Uncharacterized protein</fullName>
    </submittedName>
</protein>
<reference evidence="1 2" key="1">
    <citation type="journal article" date="2015" name="Genome Announc.">
        <title>Expanding the biotechnology potential of lactobacilli through comparative genomics of 213 strains and associated genera.</title>
        <authorList>
            <person name="Sun Z."/>
            <person name="Harris H.M."/>
            <person name="McCann A."/>
            <person name="Guo C."/>
            <person name="Argimon S."/>
            <person name="Zhang W."/>
            <person name="Yang X."/>
            <person name="Jeffery I.B."/>
            <person name="Cooney J.C."/>
            <person name="Kagawa T.F."/>
            <person name="Liu W."/>
            <person name="Song Y."/>
            <person name="Salvetti E."/>
            <person name="Wrobel A."/>
            <person name="Rasinkangas P."/>
            <person name="Parkhill J."/>
            <person name="Rea M.C."/>
            <person name="O'Sullivan O."/>
            <person name="Ritari J."/>
            <person name="Douillard F.P."/>
            <person name="Paul Ross R."/>
            <person name="Yang R."/>
            <person name="Briner A.E."/>
            <person name="Felis G.E."/>
            <person name="de Vos W.M."/>
            <person name="Barrangou R."/>
            <person name="Klaenhammer T.R."/>
            <person name="Caufield P.W."/>
            <person name="Cui Y."/>
            <person name="Zhang H."/>
            <person name="O'Toole P.W."/>
        </authorList>
    </citation>
    <scope>NUCLEOTIDE SEQUENCE [LARGE SCALE GENOMIC DNA]</scope>
    <source>
        <strain evidence="1 2">DSM 20505</strain>
    </source>
</reference>
<dbReference type="PATRIC" id="fig|1291052.5.peg.253"/>
<comment type="caution">
    <text evidence="1">The sequence shown here is derived from an EMBL/GenBank/DDBJ whole genome shotgun (WGS) entry which is preliminary data.</text>
</comment>
<gene>
    <name evidence="1" type="ORF">FC18_GL000244</name>
</gene>
<keyword evidence="2" id="KW-1185">Reference proteome</keyword>
<dbReference type="AlphaFoldDB" id="A0A0R1ZHI7"/>
<sequence length="182" mass="20018">MDESNYRAEQLQARLNEMSRTDLLRAIIAIDDLAPDAVGRVLGLTSIAQLGAEAHAHQDELIADVRQQLADKHLGSADAYDMLDDFSELVSQDMRVAAGGEYAEGIGQILEIIQLFPWFADRTHNVIQPGMGGMWLDSVAENLAPLPDTEDAQKAKQLVARALADPQFAGMQKFLQQFQAKL</sequence>
<dbReference type="Proteomes" id="UP000051679">
    <property type="component" value="Unassembled WGS sequence"/>
</dbReference>
<evidence type="ECO:0000313" key="1">
    <source>
        <dbReference type="EMBL" id="KRM54440.1"/>
    </source>
</evidence>
<name>A0A0R1ZHI7_9LACO</name>
<evidence type="ECO:0000313" key="2">
    <source>
        <dbReference type="Proteomes" id="UP000051679"/>
    </source>
</evidence>
<dbReference type="OrthoDB" id="2307925at2"/>
<dbReference type="RefSeq" id="WP_054677090.1">
    <property type="nucleotide sequence ID" value="NZ_AYYO01000055.1"/>
</dbReference>
<accession>A0A0R1ZHI7</accession>
<dbReference type="STRING" id="1291052.FC18_GL000244"/>
<dbReference type="EMBL" id="AYYO01000055">
    <property type="protein sequence ID" value="KRM54440.1"/>
    <property type="molecule type" value="Genomic_DNA"/>
</dbReference>